<evidence type="ECO:0000259" key="3">
    <source>
        <dbReference type="Pfam" id="PF00291"/>
    </source>
</evidence>
<feature type="domain" description="Tryptophan synthase beta chain-like PALP" evidence="3">
    <location>
        <begin position="24"/>
        <end position="314"/>
    </location>
</feature>
<dbReference type="Proteomes" id="UP001597361">
    <property type="component" value="Unassembled WGS sequence"/>
</dbReference>
<dbReference type="InterPro" id="IPR001926">
    <property type="entry name" value="TrpB-like_PALP"/>
</dbReference>
<comment type="caution">
    <text evidence="4">The sequence shown here is derived from an EMBL/GenBank/DDBJ whole genome shotgun (WGS) entry which is preliminary data.</text>
</comment>
<keyword evidence="2" id="KW-0663">Pyridoxal phosphate</keyword>
<dbReference type="PANTHER" id="PTHR10314">
    <property type="entry name" value="CYSTATHIONINE BETA-SYNTHASE"/>
    <property type="match status" value="1"/>
</dbReference>
<dbReference type="Pfam" id="PF00291">
    <property type="entry name" value="PALP"/>
    <property type="match status" value="1"/>
</dbReference>
<comment type="cofactor">
    <cofactor evidence="1">
        <name>pyridoxal 5'-phosphate</name>
        <dbReference type="ChEBI" id="CHEBI:597326"/>
    </cofactor>
</comment>
<dbReference type="CDD" id="cd01561">
    <property type="entry name" value="CBS_like"/>
    <property type="match status" value="1"/>
</dbReference>
<accession>A0ABW4VTV9</accession>
<gene>
    <name evidence="4" type="ORF">ACFSKL_22420</name>
</gene>
<protein>
    <submittedName>
        <fullName evidence="4">PLP-dependent cysteine synthase family protein</fullName>
    </submittedName>
</protein>
<keyword evidence="5" id="KW-1185">Reference proteome</keyword>
<dbReference type="InterPro" id="IPR050214">
    <property type="entry name" value="Cys_Synth/Cystath_Beta-Synth"/>
</dbReference>
<evidence type="ECO:0000313" key="4">
    <source>
        <dbReference type="EMBL" id="MFD2037566.1"/>
    </source>
</evidence>
<dbReference type="RefSeq" id="WP_376889549.1">
    <property type="nucleotide sequence ID" value="NZ_JBHUHR010000050.1"/>
</dbReference>
<evidence type="ECO:0000256" key="2">
    <source>
        <dbReference type="ARBA" id="ARBA00022898"/>
    </source>
</evidence>
<sequence>MIAEPLLRNACLTTGLKEKFSYLWQLVGNTPMLEINFDYKGRKRKIYVKCEQFNLTGSIKDRMALYTLHQSYNNCLIRPEDTIVEATSGNTGIAFSAIGRTLGHHVEIIMPNWLSKERVDIIKSLGAKIRLVTKEEGGFLGSIAMAEADLNSRPGIFLPRQFENQFNIEAHEVTTGAEIIVQLEKVGLEADAFVAGVGTGGTVMGVGRKLKSVNPKVKIHPLEPFESPTLSTGYKVGSHRIQGISDEFIPNIVKLDQMDPVVKAHDGDAIIVAQKLASELGLAVGISSGANFIGALRLLEQLGEDATVVTIFPDCNKKYLSTDLMKVEPAREEYISTDLKFEGFKSLGRITESDGFQIGLS</sequence>
<dbReference type="InterPro" id="IPR036052">
    <property type="entry name" value="TrpB-like_PALP_sf"/>
</dbReference>
<dbReference type="SUPFAM" id="SSF53686">
    <property type="entry name" value="Tryptophan synthase beta subunit-like PLP-dependent enzymes"/>
    <property type="match status" value="1"/>
</dbReference>
<dbReference type="Gene3D" id="3.40.50.1100">
    <property type="match status" value="2"/>
</dbReference>
<evidence type="ECO:0000313" key="5">
    <source>
        <dbReference type="Proteomes" id="UP001597361"/>
    </source>
</evidence>
<proteinExistence type="predicted"/>
<name>A0ABW4VTV9_9BACT</name>
<dbReference type="EMBL" id="JBHUHR010000050">
    <property type="protein sequence ID" value="MFD2037566.1"/>
    <property type="molecule type" value="Genomic_DNA"/>
</dbReference>
<reference evidence="5" key="1">
    <citation type="journal article" date="2019" name="Int. J. Syst. Evol. Microbiol.">
        <title>The Global Catalogue of Microorganisms (GCM) 10K type strain sequencing project: providing services to taxonomists for standard genome sequencing and annotation.</title>
        <authorList>
            <consortium name="The Broad Institute Genomics Platform"/>
            <consortium name="The Broad Institute Genome Sequencing Center for Infectious Disease"/>
            <person name="Wu L."/>
            <person name="Ma J."/>
        </authorList>
    </citation>
    <scope>NUCLEOTIDE SEQUENCE [LARGE SCALE GENOMIC DNA]</scope>
    <source>
        <strain evidence="5">CGMCC 1.15180</strain>
    </source>
</reference>
<organism evidence="4 5">
    <name type="scientific">Belliella marina</name>
    <dbReference type="NCBI Taxonomy" id="1644146"/>
    <lineage>
        <taxon>Bacteria</taxon>
        <taxon>Pseudomonadati</taxon>
        <taxon>Bacteroidota</taxon>
        <taxon>Cytophagia</taxon>
        <taxon>Cytophagales</taxon>
        <taxon>Cyclobacteriaceae</taxon>
        <taxon>Belliella</taxon>
    </lineage>
</organism>
<evidence type="ECO:0000256" key="1">
    <source>
        <dbReference type="ARBA" id="ARBA00001933"/>
    </source>
</evidence>